<protein>
    <submittedName>
        <fullName evidence="1">Uncharacterized protein</fullName>
    </submittedName>
</protein>
<dbReference type="Proteomes" id="UP000254938">
    <property type="component" value="Unassembled WGS sequence"/>
</dbReference>
<accession>A0A377U2A9</accession>
<dbReference type="AlphaFoldDB" id="A0A377U2A9"/>
<evidence type="ECO:0000313" key="1">
    <source>
        <dbReference type="EMBL" id="STS85206.1"/>
    </source>
</evidence>
<dbReference type="EMBL" id="UGKQ01000007">
    <property type="protein sequence ID" value="STS85206.1"/>
    <property type="molecule type" value="Genomic_DNA"/>
</dbReference>
<gene>
    <name evidence="1" type="ORF">NCTC9140_07031</name>
</gene>
<reference evidence="1 2" key="1">
    <citation type="submission" date="2018-06" db="EMBL/GenBank/DDBJ databases">
        <authorList>
            <consortium name="Pathogen Informatics"/>
            <person name="Doyle S."/>
        </authorList>
    </citation>
    <scope>NUCLEOTIDE SEQUENCE [LARGE SCALE GENOMIC DNA]</scope>
    <source>
        <strain evidence="1 2">NCTC9140</strain>
    </source>
</reference>
<sequence>MLKKLSLIIPLLALIALLVWWFTPHYTEEDEAYYRAVFCIIDHDDSRQFLDDMQNIVEGGNSDYALYKTHYLPALGSGCWIPGASSARRNSRRCVRTSSAAARYCAKNNRGNHPDELAKLQHIASVE</sequence>
<evidence type="ECO:0000313" key="2">
    <source>
        <dbReference type="Proteomes" id="UP000254938"/>
    </source>
</evidence>
<organism evidence="1 2">
    <name type="scientific">Klebsiella pneumoniae</name>
    <dbReference type="NCBI Taxonomy" id="573"/>
    <lineage>
        <taxon>Bacteria</taxon>
        <taxon>Pseudomonadati</taxon>
        <taxon>Pseudomonadota</taxon>
        <taxon>Gammaproteobacteria</taxon>
        <taxon>Enterobacterales</taxon>
        <taxon>Enterobacteriaceae</taxon>
        <taxon>Klebsiella/Raoultella group</taxon>
        <taxon>Klebsiella</taxon>
        <taxon>Klebsiella pneumoniae complex</taxon>
    </lineage>
</organism>
<name>A0A377U2A9_KLEPN</name>
<proteinExistence type="predicted"/>